<name>A0A2T5LNM5_9EURO</name>
<protein>
    <submittedName>
        <fullName evidence="2">Uncharacterized protein</fullName>
    </submittedName>
</protein>
<gene>
    <name evidence="2" type="ORF">P175DRAFT_0560567</name>
</gene>
<evidence type="ECO:0000313" key="3">
    <source>
        <dbReference type="Proteomes" id="UP000244073"/>
    </source>
</evidence>
<dbReference type="OrthoDB" id="4497052at2759"/>
<comment type="caution">
    <text evidence="2">The sequence shown here is derived from an EMBL/GenBank/DDBJ whole genome shotgun (WGS) entry which is preliminary data.</text>
</comment>
<feature type="region of interest" description="Disordered" evidence="1">
    <location>
        <begin position="40"/>
        <end position="120"/>
    </location>
</feature>
<feature type="compositionally biased region" description="Acidic residues" evidence="1">
    <location>
        <begin position="43"/>
        <end position="52"/>
    </location>
</feature>
<reference evidence="2 3" key="1">
    <citation type="journal article" date="2018" name="Proc. Natl. Acad. Sci. U.S.A.">
        <title>Linking secondary metabolites to gene clusters through genome sequencing of six diverse Aspergillus species.</title>
        <authorList>
            <person name="Kaerboelling I."/>
            <person name="Vesth T.C."/>
            <person name="Frisvad J.C."/>
            <person name="Nybo J.L."/>
            <person name="Theobald S."/>
            <person name="Kuo A."/>
            <person name="Bowyer P."/>
            <person name="Matsuda Y."/>
            <person name="Mondo S."/>
            <person name="Lyhne E.K."/>
            <person name="Kogle M.E."/>
            <person name="Clum A."/>
            <person name="Lipzen A."/>
            <person name="Salamov A."/>
            <person name="Ngan C.Y."/>
            <person name="Daum C."/>
            <person name="Chiniquy J."/>
            <person name="Barry K."/>
            <person name="LaButti K."/>
            <person name="Haridas S."/>
            <person name="Simmons B.A."/>
            <person name="Magnuson J.K."/>
            <person name="Mortensen U.H."/>
            <person name="Larsen T.O."/>
            <person name="Grigoriev I.V."/>
            <person name="Baker S.E."/>
            <person name="Andersen M.R."/>
        </authorList>
    </citation>
    <scope>NUCLEOTIDE SEQUENCE [LARGE SCALE GENOMIC DNA]</scope>
    <source>
        <strain evidence="2 3">IBT 24754</strain>
    </source>
</reference>
<evidence type="ECO:0000313" key="2">
    <source>
        <dbReference type="EMBL" id="PTU17877.1"/>
    </source>
</evidence>
<dbReference type="GeneID" id="63817874"/>
<proteinExistence type="predicted"/>
<feature type="compositionally biased region" description="Polar residues" evidence="1">
    <location>
        <begin position="98"/>
        <end position="120"/>
    </location>
</feature>
<accession>A0A2T5LNM5</accession>
<dbReference type="RefSeq" id="XP_040749269.1">
    <property type="nucleotide sequence ID" value="XM_040900990.1"/>
</dbReference>
<dbReference type="VEuPathDB" id="FungiDB:P175DRAFT_0560567"/>
<dbReference type="Proteomes" id="UP000244073">
    <property type="component" value="Unassembled WGS sequence"/>
</dbReference>
<dbReference type="AlphaFoldDB" id="A0A2T5LNM5"/>
<evidence type="ECO:0000256" key="1">
    <source>
        <dbReference type="SAM" id="MobiDB-lite"/>
    </source>
</evidence>
<sequence>MDRELPVDISGEAAPSSFEAQHSFGLHYQTPHFLPVRIKVSDEANEPNEPEDFYGVRIDQTDEERIEQMLSEAMNTPLDTPVPDEHDSSQDHDSSPSRNFDTTNCNIDRPDTPQSTASTITEPFPDYYESCEANVPPAADRAQEEEEEEAYNYAISKVVDEVIRFGDVDKSIYFLPFSLDTCESPTTVKGIEPVPPAVYEHVGHDGRFTEMEARKMHLCDQIQYILLKSDIKFSLRKRFTALTNMIIEMEYVFWRGKGFPRDFLPFLTPEELFKVKGFAIEIVLYACRLGSILHEEARNANRVRHLVAEIANEKDKSVLIRFRNMSQIILQHSFSNLTKPRSMEQHLLEVFYEIYTRYFYHDFMVFFNHYIQQADYIIPELADLHRISVATEDILRQGIYDYNAVAAVNLDIKDRFLQPAFAQLSEGPAIWQQCVMERQCLDESAEAAPEDEHHQRE</sequence>
<feature type="compositionally biased region" description="Basic and acidic residues" evidence="1">
    <location>
        <begin position="83"/>
        <end position="95"/>
    </location>
</feature>
<dbReference type="EMBL" id="MSFN02000009">
    <property type="protein sequence ID" value="PTU17877.1"/>
    <property type="molecule type" value="Genomic_DNA"/>
</dbReference>
<organism evidence="2 3">
    <name type="scientific">Aspergillus ochraceoroseus IBT 24754</name>
    <dbReference type="NCBI Taxonomy" id="1392256"/>
    <lineage>
        <taxon>Eukaryota</taxon>
        <taxon>Fungi</taxon>
        <taxon>Dikarya</taxon>
        <taxon>Ascomycota</taxon>
        <taxon>Pezizomycotina</taxon>
        <taxon>Eurotiomycetes</taxon>
        <taxon>Eurotiomycetidae</taxon>
        <taxon>Eurotiales</taxon>
        <taxon>Aspergillaceae</taxon>
        <taxon>Aspergillus</taxon>
        <taxon>Aspergillus subgen. Nidulantes</taxon>
    </lineage>
</organism>